<organism evidence="1 2">
    <name type="scientific">Ferranicluibacter rubi</name>
    <dbReference type="NCBI Taxonomy" id="2715133"/>
    <lineage>
        <taxon>Bacteria</taxon>
        <taxon>Pseudomonadati</taxon>
        <taxon>Pseudomonadota</taxon>
        <taxon>Alphaproteobacteria</taxon>
        <taxon>Hyphomicrobiales</taxon>
        <taxon>Rhizobiaceae</taxon>
        <taxon>Ferranicluibacter</taxon>
    </lineage>
</organism>
<evidence type="ECO:0000313" key="1">
    <source>
        <dbReference type="EMBL" id="NHT77719.1"/>
    </source>
</evidence>
<dbReference type="Proteomes" id="UP001155840">
    <property type="component" value="Unassembled WGS sequence"/>
</dbReference>
<reference evidence="1" key="1">
    <citation type="submission" date="2020-03" db="EMBL/GenBank/DDBJ databases">
        <title>Ferranicluibacter endophyticum gen. nov., sp. nov., a new genus isolated from Rubus ulmifolius Schott. stem.</title>
        <authorList>
            <person name="Roca-Couso R."/>
            <person name="Flores-Felix J.D."/>
            <person name="Igual J.M."/>
            <person name="Rivas R."/>
        </authorList>
    </citation>
    <scope>NUCLEOTIDE SEQUENCE</scope>
    <source>
        <strain evidence="1">CRRU44</strain>
    </source>
</reference>
<evidence type="ECO:0000313" key="2">
    <source>
        <dbReference type="Proteomes" id="UP001155840"/>
    </source>
</evidence>
<dbReference type="EMBL" id="JAANCM010000010">
    <property type="protein sequence ID" value="NHT77719.1"/>
    <property type="molecule type" value="Genomic_DNA"/>
</dbReference>
<proteinExistence type="predicted"/>
<name>A0AA44CCC9_9HYPH</name>
<dbReference type="RefSeq" id="WP_167130245.1">
    <property type="nucleotide sequence ID" value="NZ_JAANCM010000010.1"/>
</dbReference>
<protein>
    <submittedName>
        <fullName evidence="1">Uncharacterized protein</fullName>
    </submittedName>
</protein>
<accession>A0AA44CCC9</accession>
<comment type="caution">
    <text evidence="1">The sequence shown here is derived from an EMBL/GenBank/DDBJ whole genome shotgun (WGS) entry which is preliminary data.</text>
</comment>
<dbReference type="AlphaFoldDB" id="A0AA44CCC9"/>
<gene>
    <name evidence="1" type="ORF">G8E10_18605</name>
</gene>
<sequence length="144" mass="15754">MVIETLSYLMTWAFCAFGPVAPQTIPEHRATEKRRACEDGAIELPFGDGGIACSRSTASGHQFHLRAGRLYQAGTAERHVIGLAEDKIEIGHLATISLQSSTQDTGVQSTAMPRQFHLCQARRVIAQHVEGAGLHIIEQMRFIA</sequence>
<keyword evidence="2" id="KW-1185">Reference proteome</keyword>